<evidence type="ECO:0000313" key="2">
    <source>
        <dbReference type="Proteomes" id="UP000291343"/>
    </source>
</evidence>
<name>A0A482WNC9_LAOST</name>
<organism evidence="1 2">
    <name type="scientific">Laodelphax striatellus</name>
    <name type="common">Small brown planthopper</name>
    <name type="synonym">Delphax striatella</name>
    <dbReference type="NCBI Taxonomy" id="195883"/>
    <lineage>
        <taxon>Eukaryota</taxon>
        <taxon>Metazoa</taxon>
        <taxon>Ecdysozoa</taxon>
        <taxon>Arthropoda</taxon>
        <taxon>Hexapoda</taxon>
        <taxon>Insecta</taxon>
        <taxon>Pterygota</taxon>
        <taxon>Neoptera</taxon>
        <taxon>Paraneoptera</taxon>
        <taxon>Hemiptera</taxon>
        <taxon>Auchenorrhyncha</taxon>
        <taxon>Fulgoroidea</taxon>
        <taxon>Delphacidae</taxon>
        <taxon>Criomorphinae</taxon>
        <taxon>Laodelphax</taxon>
    </lineage>
</organism>
<accession>A0A482WNC9</accession>
<reference evidence="1 2" key="1">
    <citation type="journal article" date="2017" name="Gigascience">
        <title>Genome sequence of the small brown planthopper, Laodelphax striatellus.</title>
        <authorList>
            <person name="Zhu J."/>
            <person name="Jiang F."/>
            <person name="Wang X."/>
            <person name="Yang P."/>
            <person name="Bao Y."/>
            <person name="Zhao W."/>
            <person name="Wang W."/>
            <person name="Lu H."/>
            <person name="Wang Q."/>
            <person name="Cui N."/>
            <person name="Li J."/>
            <person name="Chen X."/>
            <person name="Luo L."/>
            <person name="Yu J."/>
            <person name="Kang L."/>
            <person name="Cui F."/>
        </authorList>
    </citation>
    <scope>NUCLEOTIDE SEQUENCE [LARGE SCALE GENOMIC DNA]</scope>
    <source>
        <strain evidence="1">Lst14</strain>
    </source>
</reference>
<gene>
    <name evidence="1" type="ORF">LSTR_LSTR013028</name>
</gene>
<sequence>SDDKFAFENFKSQSNINPFLECMSCISIAKELSRAVFLQNEKYQKLTDREKANFPFPCYRDLREVCTRNFIGYNLQEKKSKKVLAPSSFNGRHVPVPNIMNWRENMEEQCLVYVSHYGIENIYEEVVTNAETGLIDELC</sequence>
<keyword evidence="2" id="KW-1185">Reference proteome</keyword>
<dbReference type="Proteomes" id="UP000291343">
    <property type="component" value="Unassembled WGS sequence"/>
</dbReference>
<dbReference type="InParanoid" id="A0A482WNC9"/>
<protein>
    <submittedName>
        <fullName evidence="1">Uncharacterized protein</fullName>
    </submittedName>
</protein>
<evidence type="ECO:0000313" key="1">
    <source>
        <dbReference type="EMBL" id="RZF34988.1"/>
    </source>
</evidence>
<proteinExistence type="predicted"/>
<feature type="non-terminal residue" evidence="1">
    <location>
        <position position="1"/>
    </location>
</feature>
<comment type="caution">
    <text evidence="1">The sequence shown here is derived from an EMBL/GenBank/DDBJ whole genome shotgun (WGS) entry which is preliminary data.</text>
</comment>
<feature type="non-terminal residue" evidence="1">
    <location>
        <position position="139"/>
    </location>
</feature>
<dbReference type="EMBL" id="QKKF02029854">
    <property type="protein sequence ID" value="RZF34988.1"/>
    <property type="molecule type" value="Genomic_DNA"/>
</dbReference>
<dbReference type="AlphaFoldDB" id="A0A482WNC9"/>